<sequence length="164" mass="17819">MSPENGTFTPAHFGDLMAELPAGVAVITVKGDDEQPKGLVVTSLTAYTAEPPSILVSVAHSSRCYSALLAAEHFGVHVLQVGQDAMASTFASKADDKFAGLEWAWDGDVPRIAGSLAYLRCRTSKAFEHLDHTVMIGIIEEVERLEQVEPMLYLRRAFAWRVSG</sequence>
<dbReference type="InterPro" id="IPR002563">
    <property type="entry name" value="Flavin_Rdtase-like_dom"/>
</dbReference>
<gene>
    <name evidence="3" type="ORF">NBH00_04145</name>
</gene>
<dbReference type="Proteomes" id="UP001056035">
    <property type="component" value="Chromosome"/>
</dbReference>
<dbReference type="RefSeq" id="WP_254572089.1">
    <property type="nucleotide sequence ID" value="NZ_CP098502.1"/>
</dbReference>
<protein>
    <submittedName>
        <fullName evidence="3">Flavin reductase family protein</fullName>
    </submittedName>
</protein>
<feature type="domain" description="Flavin reductase like" evidence="2">
    <location>
        <begin position="17"/>
        <end position="160"/>
    </location>
</feature>
<proteinExistence type="predicted"/>
<dbReference type="SMART" id="SM00903">
    <property type="entry name" value="Flavin_Reduct"/>
    <property type="match status" value="1"/>
</dbReference>
<reference evidence="3 4" key="1">
    <citation type="submission" date="2022-06" db="EMBL/GenBank/DDBJ databases">
        <title>Paraconexibacter antarcticus.</title>
        <authorList>
            <person name="Kim C.S."/>
        </authorList>
    </citation>
    <scope>NUCLEOTIDE SEQUENCE [LARGE SCALE GENOMIC DNA]</scope>
    <source>
        <strain evidence="3 4">02-257</strain>
    </source>
</reference>
<organism evidence="3 4">
    <name type="scientific">Paraconexibacter antarcticus</name>
    <dbReference type="NCBI Taxonomy" id="2949664"/>
    <lineage>
        <taxon>Bacteria</taxon>
        <taxon>Bacillati</taxon>
        <taxon>Actinomycetota</taxon>
        <taxon>Thermoleophilia</taxon>
        <taxon>Solirubrobacterales</taxon>
        <taxon>Paraconexibacteraceae</taxon>
        <taxon>Paraconexibacter</taxon>
    </lineage>
</organism>
<dbReference type="EMBL" id="CP098502">
    <property type="protein sequence ID" value="UTI65408.1"/>
    <property type="molecule type" value="Genomic_DNA"/>
</dbReference>
<evidence type="ECO:0000259" key="2">
    <source>
        <dbReference type="SMART" id="SM00903"/>
    </source>
</evidence>
<dbReference type="InterPro" id="IPR012349">
    <property type="entry name" value="Split_barrel_FMN-bd"/>
</dbReference>
<evidence type="ECO:0000313" key="3">
    <source>
        <dbReference type="EMBL" id="UTI65408.1"/>
    </source>
</evidence>
<evidence type="ECO:0000256" key="1">
    <source>
        <dbReference type="ARBA" id="ARBA00023002"/>
    </source>
</evidence>
<accession>A0ABY5DTR0</accession>
<dbReference type="Gene3D" id="2.30.110.10">
    <property type="entry name" value="Electron Transport, Fmn-binding Protein, Chain A"/>
    <property type="match status" value="1"/>
</dbReference>
<dbReference type="InterPro" id="IPR050268">
    <property type="entry name" value="NADH-dep_flavin_reductase"/>
</dbReference>
<evidence type="ECO:0000313" key="4">
    <source>
        <dbReference type="Proteomes" id="UP001056035"/>
    </source>
</evidence>
<dbReference type="PANTHER" id="PTHR30466:SF1">
    <property type="entry name" value="FMN REDUCTASE (NADH) RUTF"/>
    <property type="match status" value="1"/>
</dbReference>
<keyword evidence="1" id="KW-0560">Oxidoreductase</keyword>
<dbReference type="Pfam" id="PF01613">
    <property type="entry name" value="Flavin_Reduct"/>
    <property type="match status" value="1"/>
</dbReference>
<dbReference type="PANTHER" id="PTHR30466">
    <property type="entry name" value="FLAVIN REDUCTASE"/>
    <property type="match status" value="1"/>
</dbReference>
<dbReference type="SUPFAM" id="SSF50475">
    <property type="entry name" value="FMN-binding split barrel"/>
    <property type="match status" value="1"/>
</dbReference>
<name>A0ABY5DTR0_9ACTN</name>
<keyword evidence="4" id="KW-1185">Reference proteome</keyword>